<sequence length="48" mass="5472">MTEAQHHVKEDRRYGVDGFAQMAVPDRDGVSSRLVRQWQEDAAGDGLW</sequence>
<comment type="caution">
    <text evidence="1">The sequence shown here is derived from an EMBL/GenBank/DDBJ whole genome shotgun (WGS) entry which is preliminary data.</text>
</comment>
<gene>
    <name evidence="1" type="ORF">GCM10007301_48120</name>
</gene>
<keyword evidence="2" id="KW-1185">Reference proteome</keyword>
<proteinExistence type="predicted"/>
<dbReference type="EMBL" id="BMCT01000009">
    <property type="protein sequence ID" value="GGF82408.1"/>
    <property type="molecule type" value="Genomic_DNA"/>
</dbReference>
<reference evidence="1" key="1">
    <citation type="journal article" date="2014" name="Int. J. Syst. Evol. Microbiol.">
        <title>Complete genome sequence of Corynebacterium casei LMG S-19264T (=DSM 44701T), isolated from a smear-ripened cheese.</title>
        <authorList>
            <consortium name="US DOE Joint Genome Institute (JGI-PGF)"/>
            <person name="Walter F."/>
            <person name="Albersmeier A."/>
            <person name="Kalinowski J."/>
            <person name="Ruckert C."/>
        </authorList>
    </citation>
    <scope>NUCLEOTIDE SEQUENCE</scope>
    <source>
        <strain evidence="1">CCM 7897</strain>
    </source>
</reference>
<protein>
    <submittedName>
        <fullName evidence="1">Uncharacterized protein</fullName>
    </submittedName>
</protein>
<accession>A0A917FIG6</accession>
<reference evidence="1" key="2">
    <citation type="submission" date="2020-09" db="EMBL/GenBank/DDBJ databases">
        <authorList>
            <person name="Sun Q."/>
            <person name="Sedlacek I."/>
        </authorList>
    </citation>
    <scope>NUCLEOTIDE SEQUENCE</scope>
    <source>
        <strain evidence="1">CCM 7897</strain>
    </source>
</reference>
<dbReference type="AlphaFoldDB" id="A0A917FIG6"/>
<organism evidence="1 2">
    <name type="scientific">Azorhizobium oxalatiphilum</name>
    <dbReference type="NCBI Taxonomy" id="980631"/>
    <lineage>
        <taxon>Bacteria</taxon>
        <taxon>Pseudomonadati</taxon>
        <taxon>Pseudomonadota</taxon>
        <taxon>Alphaproteobacteria</taxon>
        <taxon>Hyphomicrobiales</taxon>
        <taxon>Xanthobacteraceae</taxon>
        <taxon>Azorhizobium</taxon>
    </lineage>
</organism>
<evidence type="ECO:0000313" key="1">
    <source>
        <dbReference type="EMBL" id="GGF82408.1"/>
    </source>
</evidence>
<name>A0A917FIG6_9HYPH</name>
<evidence type="ECO:0000313" key="2">
    <source>
        <dbReference type="Proteomes" id="UP000606044"/>
    </source>
</evidence>
<dbReference type="Proteomes" id="UP000606044">
    <property type="component" value="Unassembled WGS sequence"/>
</dbReference>